<sequence>MDLPYPKVKARCLCWAGTIISPFNDFVPKSNSSISSIELNNSAHLGILNDSLR</sequence>
<organism evidence="1">
    <name type="scientific">Aeromonas hydrophila</name>
    <dbReference type="NCBI Taxonomy" id="644"/>
    <lineage>
        <taxon>Bacteria</taxon>
        <taxon>Pseudomonadati</taxon>
        <taxon>Pseudomonadota</taxon>
        <taxon>Gammaproteobacteria</taxon>
        <taxon>Aeromonadales</taxon>
        <taxon>Aeromonadaceae</taxon>
        <taxon>Aeromonas</taxon>
    </lineage>
</organism>
<evidence type="ECO:0000313" key="1">
    <source>
        <dbReference type="EMBL" id="AAR05385.1"/>
    </source>
</evidence>
<proteinExistence type="predicted"/>
<protein>
    <submittedName>
        <fullName evidence="1">Uncharacterized protein</fullName>
    </submittedName>
</protein>
<dbReference type="AlphaFoldDB" id="Q5YL04"/>
<dbReference type="EMBL" id="AY378301">
    <property type="protein sequence ID" value="AAR05385.1"/>
    <property type="molecule type" value="Genomic_DNA"/>
</dbReference>
<name>Q5YL04_AERHY</name>
<accession>Q5YL04</accession>
<reference evidence="1" key="1">
    <citation type="submission" date="2003-09" db="EMBL/GenBank/DDBJ databases">
        <title>Identification and characterization of novel virulence genes and their locations on the physical map of Aeromonas hydrophila PPD134/91.</title>
        <authorList>
            <person name="Yu H.B."/>
            <person name="Lau Y.L."/>
            <person name="Zhang Y.L."/>
            <person name="Tomas J.M."/>
            <person name="Leung K.Y."/>
        </authorList>
    </citation>
    <scope>NUCLEOTIDE SEQUENCE</scope>
    <source>
        <strain evidence="1">PPD134/91</strain>
    </source>
</reference>